<gene>
    <name evidence="1" type="ORF">B0H15DRAFT_967321</name>
</gene>
<name>A0AAD6XQ63_9AGAR</name>
<comment type="caution">
    <text evidence="1">The sequence shown here is derived from an EMBL/GenBank/DDBJ whole genome shotgun (WGS) entry which is preliminary data.</text>
</comment>
<protein>
    <recommendedName>
        <fullName evidence="3">DUF952 domain protein</fullName>
    </recommendedName>
</protein>
<dbReference type="PANTHER" id="PTHR34129:SF1">
    <property type="entry name" value="DUF952 DOMAIN-CONTAINING PROTEIN"/>
    <property type="match status" value="1"/>
</dbReference>
<evidence type="ECO:0008006" key="3">
    <source>
        <dbReference type="Google" id="ProtNLM"/>
    </source>
</evidence>
<dbReference type="AlphaFoldDB" id="A0AAD6XQ63"/>
<sequence length="127" mass="14491">MSKPIYIYKLVSFSPPFPDPPPATLPLSELDVASGFIHLSTVPRTLKRFFAEDPHVTILRIEYSVVEKEIQWEDSKGEVPGEVGGEGMFPHIYNRGLRGEEIESVTVWERNGNWDEALEKAESWLVY</sequence>
<dbReference type="Pfam" id="PF06108">
    <property type="entry name" value="DUF952"/>
    <property type="match status" value="1"/>
</dbReference>
<proteinExistence type="predicted"/>
<dbReference type="Gene3D" id="3.20.170.20">
    <property type="entry name" value="Protein of unknown function DUF952"/>
    <property type="match status" value="1"/>
</dbReference>
<dbReference type="Proteomes" id="UP001222325">
    <property type="component" value="Unassembled WGS sequence"/>
</dbReference>
<accession>A0AAD6XQ63</accession>
<dbReference type="EMBL" id="JARJCN010000013">
    <property type="protein sequence ID" value="KAJ7095256.1"/>
    <property type="molecule type" value="Genomic_DNA"/>
</dbReference>
<keyword evidence="2" id="KW-1185">Reference proteome</keyword>
<dbReference type="InterPro" id="IPR009297">
    <property type="entry name" value="DUF952"/>
</dbReference>
<reference evidence="1" key="1">
    <citation type="submission" date="2023-03" db="EMBL/GenBank/DDBJ databases">
        <title>Massive genome expansion in bonnet fungi (Mycena s.s.) driven by repeated elements and novel gene families across ecological guilds.</title>
        <authorList>
            <consortium name="Lawrence Berkeley National Laboratory"/>
            <person name="Harder C.B."/>
            <person name="Miyauchi S."/>
            <person name="Viragh M."/>
            <person name="Kuo A."/>
            <person name="Thoen E."/>
            <person name="Andreopoulos B."/>
            <person name="Lu D."/>
            <person name="Skrede I."/>
            <person name="Drula E."/>
            <person name="Henrissat B."/>
            <person name="Morin E."/>
            <person name="Kohler A."/>
            <person name="Barry K."/>
            <person name="LaButti K."/>
            <person name="Morin E."/>
            <person name="Salamov A."/>
            <person name="Lipzen A."/>
            <person name="Mereny Z."/>
            <person name="Hegedus B."/>
            <person name="Baldrian P."/>
            <person name="Stursova M."/>
            <person name="Weitz H."/>
            <person name="Taylor A."/>
            <person name="Grigoriev I.V."/>
            <person name="Nagy L.G."/>
            <person name="Martin F."/>
            <person name="Kauserud H."/>
        </authorList>
    </citation>
    <scope>NUCLEOTIDE SEQUENCE</scope>
    <source>
        <strain evidence="1">CBHHK173m</strain>
    </source>
</reference>
<dbReference type="SUPFAM" id="SSF56399">
    <property type="entry name" value="ADP-ribosylation"/>
    <property type="match status" value="1"/>
</dbReference>
<evidence type="ECO:0000313" key="1">
    <source>
        <dbReference type="EMBL" id="KAJ7095256.1"/>
    </source>
</evidence>
<evidence type="ECO:0000313" key="2">
    <source>
        <dbReference type="Proteomes" id="UP001222325"/>
    </source>
</evidence>
<dbReference type="PANTHER" id="PTHR34129">
    <property type="entry name" value="BLR1139 PROTEIN"/>
    <property type="match status" value="1"/>
</dbReference>
<organism evidence="1 2">
    <name type="scientific">Mycena belliarum</name>
    <dbReference type="NCBI Taxonomy" id="1033014"/>
    <lineage>
        <taxon>Eukaryota</taxon>
        <taxon>Fungi</taxon>
        <taxon>Dikarya</taxon>
        <taxon>Basidiomycota</taxon>
        <taxon>Agaricomycotina</taxon>
        <taxon>Agaricomycetes</taxon>
        <taxon>Agaricomycetidae</taxon>
        <taxon>Agaricales</taxon>
        <taxon>Marasmiineae</taxon>
        <taxon>Mycenaceae</taxon>
        <taxon>Mycena</taxon>
    </lineage>
</organism>